<accession>A0A2T0LW64</accession>
<name>A0A2T0LW64_9PSEU</name>
<organism evidence="1 2">
    <name type="scientific">Prauserella shujinwangii</name>
    <dbReference type="NCBI Taxonomy" id="1453103"/>
    <lineage>
        <taxon>Bacteria</taxon>
        <taxon>Bacillati</taxon>
        <taxon>Actinomycetota</taxon>
        <taxon>Actinomycetes</taxon>
        <taxon>Pseudonocardiales</taxon>
        <taxon>Pseudonocardiaceae</taxon>
        <taxon>Prauserella</taxon>
    </lineage>
</organism>
<comment type="caution">
    <text evidence="1">The sequence shown here is derived from an EMBL/GenBank/DDBJ whole genome shotgun (WGS) entry which is preliminary data.</text>
</comment>
<evidence type="ECO:0000313" key="2">
    <source>
        <dbReference type="Proteomes" id="UP000238362"/>
    </source>
</evidence>
<dbReference type="AlphaFoldDB" id="A0A2T0LW64"/>
<dbReference type="Proteomes" id="UP000238362">
    <property type="component" value="Unassembled WGS sequence"/>
</dbReference>
<dbReference type="RefSeq" id="WP_106178372.1">
    <property type="nucleotide sequence ID" value="NZ_PVNH01000004.1"/>
</dbReference>
<proteinExistence type="predicted"/>
<reference evidence="1 2" key="1">
    <citation type="submission" date="2018-03" db="EMBL/GenBank/DDBJ databases">
        <title>Genomic Encyclopedia of Type Strains, Phase III (KMG-III): the genomes of soil and plant-associated and newly described type strains.</title>
        <authorList>
            <person name="Whitman W."/>
        </authorList>
    </citation>
    <scope>NUCLEOTIDE SEQUENCE [LARGE SCALE GENOMIC DNA]</scope>
    <source>
        <strain evidence="1 2">CGMCC 4.7125</strain>
    </source>
</reference>
<keyword evidence="2" id="KW-1185">Reference proteome</keyword>
<sequence>MRTTVHLPTEVLRAAKAEAAARGETLKEFLTRAVVHELGDPSHPATRGRVRLPLVGSSRPGTVDVSNAGIEAILAAEDAEKHGNH</sequence>
<protein>
    <submittedName>
        <fullName evidence="1">Uncharacterized protein</fullName>
    </submittedName>
</protein>
<dbReference type="OrthoDB" id="4557122at2"/>
<evidence type="ECO:0000313" key="1">
    <source>
        <dbReference type="EMBL" id="PRX48268.1"/>
    </source>
</evidence>
<gene>
    <name evidence="1" type="ORF">B0I33_10482</name>
</gene>
<dbReference type="EMBL" id="PVNH01000004">
    <property type="protein sequence ID" value="PRX48268.1"/>
    <property type="molecule type" value="Genomic_DNA"/>
</dbReference>